<dbReference type="GeneID" id="66979120"/>
<sequence length="101" mass="11324">MDIFTEPSSHIHWYERMLPIGNGTIDTASVVNNHTYRTNAGKSTTHIINSMAGNIDSHSEFSSGKGLSNITAVLDKTHYGFNKMTFLYETTLKWDLVRGDD</sequence>
<evidence type="ECO:0000313" key="2">
    <source>
        <dbReference type="EMBL" id="BCR84761.1"/>
    </source>
</evidence>
<dbReference type="RefSeq" id="XP_043133283.1">
    <property type="nucleotide sequence ID" value="XM_043284498.1"/>
</dbReference>
<dbReference type="Proteomes" id="UP000637239">
    <property type="component" value="Chromosome 2"/>
</dbReference>
<dbReference type="Gene3D" id="3.60.21.10">
    <property type="match status" value="1"/>
</dbReference>
<reference evidence="2" key="2">
    <citation type="submission" date="2021-02" db="EMBL/GenBank/DDBJ databases">
        <title>Aspergillus chevalieri M1 genome sequence.</title>
        <authorList>
            <person name="Kadooka C."/>
            <person name="Mori K."/>
            <person name="Futagami T."/>
        </authorList>
    </citation>
    <scope>NUCLEOTIDE SEQUENCE</scope>
    <source>
        <strain evidence="2">M1</strain>
    </source>
</reference>
<dbReference type="EMBL" id="AP024417">
    <property type="protein sequence ID" value="BCR84761.1"/>
    <property type="molecule type" value="Genomic_DNA"/>
</dbReference>
<feature type="domain" description="Purple acid phosphatase C-terminal" evidence="1">
    <location>
        <begin position="43"/>
        <end position="101"/>
    </location>
</feature>
<name>A0A7R7VHF0_ASPCH</name>
<reference evidence="2" key="1">
    <citation type="submission" date="2021-01" db="EMBL/GenBank/DDBJ databases">
        <authorList>
            <consortium name="Aspergillus chevalieri M1 genome sequencing consortium"/>
            <person name="Kazuki M."/>
            <person name="Futagami T."/>
        </authorList>
    </citation>
    <scope>NUCLEOTIDE SEQUENCE</scope>
    <source>
        <strain evidence="2">M1</strain>
    </source>
</reference>
<evidence type="ECO:0000313" key="3">
    <source>
        <dbReference type="Proteomes" id="UP000637239"/>
    </source>
</evidence>
<keyword evidence="3" id="KW-1185">Reference proteome</keyword>
<dbReference type="InterPro" id="IPR025733">
    <property type="entry name" value="PAPs_C"/>
</dbReference>
<dbReference type="AlphaFoldDB" id="A0A7R7VHF0"/>
<gene>
    <name evidence="2" type="ORF">ACHE_20219A</name>
</gene>
<dbReference type="Pfam" id="PF14008">
    <property type="entry name" value="Metallophos_C"/>
    <property type="match status" value="1"/>
</dbReference>
<accession>A0A7R7VHF0</accession>
<dbReference type="InterPro" id="IPR029052">
    <property type="entry name" value="Metallo-depent_PP-like"/>
</dbReference>
<organism evidence="2 3">
    <name type="scientific">Aspergillus chevalieri</name>
    <name type="common">Eurotium chevalieri</name>
    <dbReference type="NCBI Taxonomy" id="182096"/>
    <lineage>
        <taxon>Eukaryota</taxon>
        <taxon>Fungi</taxon>
        <taxon>Dikarya</taxon>
        <taxon>Ascomycota</taxon>
        <taxon>Pezizomycotina</taxon>
        <taxon>Eurotiomycetes</taxon>
        <taxon>Eurotiomycetidae</taxon>
        <taxon>Eurotiales</taxon>
        <taxon>Aspergillaceae</taxon>
        <taxon>Aspergillus</taxon>
        <taxon>Aspergillus subgen. Aspergillus</taxon>
    </lineage>
</organism>
<dbReference type="KEGG" id="ache:ACHE_20219A"/>
<evidence type="ECO:0000259" key="1">
    <source>
        <dbReference type="Pfam" id="PF14008"/>
    </source>
</evidence>
<protein>
    <recommendedName>
        <fullName evidence="1">Purple acid phosphatase C-terminal domain-containing protein</fullName>
    </recommendedName>
</protein>
<proteinExistence type="predicted"/>